<evidence type="ECO:0000313" key="4">
    <source>
        <dbReference type="Proteomes" id="UP000626092"/>
    </source>
</evidence>
<comment type="caution">
    <text evidence="3">The sequence shown here is derived from an EMBL/GenBank/DDBJ whole genome shotgun (WGS) entry which is preliminary data.</text>
</comment>
<gene>
    <name evidence="3" type="ORF">RHSIM_Rhsim01G0094300</name>
</gene>
<feature type="domain" description="NB-ARC" evidence="2">
    <location>
        <begin position="12"/>
        <end position="129"/>
    </location>
</feature>
<dbReference type="Gene3D" id="3.40.50.300">
    <property type="entry name" value="P-loop containing nucleotide triphosphate hydrolases"/>
    <property type="match status" value="1"/>
</dbReference>
<proteinExistence type="predicted"/>
<dbReference type="PANTHER" id="PTHR19338">
    <property type="entry name" value="TRANSLOCASE OF INNER MITOCHONDRIAL MEMBRANE 13 HOMOLOG"/>
    <property type="match status" value="1"/>
</dbReference>
<organism evidence="3 4">
    <name type="scientific">Rhododendron simsii</name>
    <name type="common">Sims's rhododendron</name>
    <dbReference type="NCBI Taxonomy" id="118357"/>
    <lineage>
        <taxon>Eukaryota</taxon>
        <taxon>Viridiplantae</taxon>
        <taxon>Streptophyta</taxon>
        <taxon>Embryophyta</taxon>
        <taxon>Tracheophyta</taxon>
        <taxon>Spermatophyta</taxon>
        <taxon>Magnoliopsida</taxon>
        <taxon>eudicotyledons</taxon>
        <taxon>Gunneridae</taxon>
        <taxon>Pentapetalae</taxon>
        <taxon>asterids</taxon>
        <taxon>Ericales</taxon>
        <taxon>Ericaceae</taxon>
        <taxon>Ericoideae</taxon>
        <taxon>Rhodoreae</taxon>
        <taxon>Rhododendron</taxon>
    </lineage>
</organism>
<dbReference type="Proteomes" id="UP000626092">
    <property type="component" value="Unassembled WGS sequence"/>
</dbReference>
<keyword evidence="4" id="KW-1185">Reference proteome</keyword>
<sequence length="631" mass="71990">MDQLIIVGIGSHVEELRVKLRDPETCHWITSLVGMAGVGKTTLANQVYDSFKTAYQCCAWVNVSQKPNVRNILRKISRQVQMQKEKWEENHPDMEANPYEFLKQKRYLIVLDDIWNIETWDALKIGIPNGGESNLHKQLPLSDEESWELFSKIMKLPPENLDETHTTPELRDAEPLLVDAGRPLCKVQKWASLWLENRTEADFYEMGGADNQVIIGMGEDGILQYLTDVCSMVDLILERFLPPSTMHKWKHVSVQPCYVPDWSSMSVYKARRTAFFNYSSPIFLSKSQLCDLVHQINEIKTRNPGEFSQVVNLCEYNPNVDTDMRKWISRLPQPSEYHSLIYNEIPDAARAASSFQGDIVELLSPTGYKGFKVHSRDVQRRASTGARKNSVRISDRWCLPIVLVPFKQSSDENGWWELDYSKDLCILDAAASKEVADTNEAGKYPLKRKEVRTLIVGQKLYLCSVLEAQVRKENLVAISERSLGVFMVLCTDQLICAQMTCLDMKQVFYVSTVSGANGEVAVLSTIEPEKDARILVASSRVAIKMEKTRKWHVGFKCKRSVWWEPECGLKHVMGDAARLEIQKCQYTHWSGVMLEIESGTIKRPWKNCSSRLSFGCIERDVNNAAKMSSNP</sequence>
<dbReference type="GO" id="GO:0006952">
    <property type="term" value="P:defense response"/>
    <property type="evidence" value="ECO:0007669"/>
    <property type="project" value="UniProtKB-KW"/>
</dbReference>
<evidence type="ECO:0000259" key="2">
    <source>
        <dbReference type="Pfam" id="PF00931"/>
    </source>
</evidence>
<accession>A0A834M0W4</accession>
<keyword evidence="1" id="KW-0611">Plant defense</keyword>
<dbReference type="GO" id="GO:0043531">
    <property type="term" value="F:ADP binding"/>
    <property type="evidence" value="ECO:0007669"/>
    <property type="project" value="InterPro"/>
</dbReference>
<dbReference type="EMBL" id="WJXA01000001">
    <property type="protein sequence ID" value="KAF7152938.1"/>
    <property type="molecule type" value="Genomic_DNA"/>
</dbReference>
<dbReference type="InterPro" id="IPR002182">
    <property type="entry name" value="NB-ARC"/>
</dbReference>
<dbReference type="InterPro" id="IPR027417">
    <property type="entry name" value="P-loop_NTPase"/>
</dbReference>
<evidence type="ECO:0000313" key="3">
    <source>
        <dbReference type="EMBL" id="KAF7152938.1"/>
    </source>
</evidence>
<reference evidence="3" key="1">
    <citation type="submission" date="2019-11" db="EMBL/GenBank/DDBJ databases">
        <authorList>
            <person name="Liu Y."/>
            <person name="Hou J."/>
            <person name="Li T.-Q."/>
            <person name="Guan C.-H."/>
            <person name="Wu X."/>
            <person name="Wu H.-Z."/>
            <person name="Ling F."/>
            <person name="Zhang R."/>
            <person name="Shi X.-G."/>
            <person name="Ren J.-P."/>
            <person name="Chen E.-F."/>
            <person name="Sun J.-M."/>
        </authorList>
    </citation>
    <scope>NUCLEOTIDE SEQUENCE</scope>
    <source>
        <strain evidence="3">Adult_tree_wgs_1</strain>
        <tissue evidence="3">Leaves</tissue>
    </source>
</reference>
<protein>
    <recommendedName>
        <fullName evidence="2">NB-ARC domain-containing protein</fullName>
    </recommendedName>
</protein>
<dbReference type="OrthoDB" id="1180289at2759"/>
<dbReference type="FunFam" id="3.40.50.300:FF:001091">
    <property type="entry name" value="Probable disease resistance protein At1g61300"/>
    <property type="match status" value="1"/>
</dbReference>
<name>A0A834M0W4_RHOSS</name>
<dbReference type="PANTHER" id="PTHR19338:SF0">
    <property type="entry name" value="MITOCHONDRIAL IMPORT INNER MEMBRANE TRANSLOCASE SUBUNIT TIM13"/>
    <property type="match status" value="1"/>
</dbReference>
<evidence type="ECO:0000256" key="1">
    <source>
        <dbReference type="ARBA" id="ARBA00022821"/>
    </source>
</evidence>
<dbReference type="AlphaFoldDB" id="A0A834M0W4"/>
<dbReference type="SUPFAM" id="SSF52540">
    <property type="entry name" value="P-loop containing nucleoside triphosphate hydrolases"/>
    <property type="match status" value="1"/>
</dbReference>
<dbReference type="PRINTS" id="PR00364">
    <property type="entry name" value="DISEASERSIST"/>
</dbReference>
<dbReference type="Pfam" id="PF00931">
    <property type="entry name" value="NB-ARC"/>
    <property type="match status" value="1"/>
</dbReference>